<feature type="non-terminal residue" evidence="1">
    <location>
        <position position="147"/>
    </location>
</feature>
<dbReference type="Proteomes" id="UP001482620">
    <property type="component" value="Unassembled WGS sequence"/>
</dbReference>
<proteinExistence type="predicted"/>
<protein>
    <submittedName>
        <fullName evidence="1">Uncharacterized protein</fullName>
    </submittedName>
</protein>
<evidence type="ECO:0000313" key="1">
    <source>
        <dbReference type="EMBL" id="MEQ2257470.1"/>
    </source>
</evidence>
<gene>
    <name evidence="1" type="ORF">ILYODFUR_035166</name>
</gene>
<organism evidence="1 2">
    <name type="scientific">Ilyodon furcidens</name>
    <name type="common">goldbreast splitfin</name>
    <dbReference type="NCBI Taxonomy" id="33524"/>
    <lineage>
        <taxon>Eukaryota</taxon>
        <taxon>Metazoa</taxon>
        <taxon>Chordata</taxon>
        <taxon>Craniata</taxon>
        <taxon>Vertebrata</taxon>
        <taxon>Euteleostomi</taxon>
        <taxon>Actinopterygii</taxon>
        <taxon>Neopterygii</taxon>
        <taxon>Teleostei</taxon>
        <taxon>Neoteleostei</taxon>
        <taxon>Acanthomorphata</taxon>
        <taxon>Ovalentaria</taxon>
        <taxon>Atherinomorphae</taxon>
        <taxon>Cyprinodontiformes</taxon>
        <taxon>Goodeidae</taxon>
        <taxon>Ilyodon</taxon>
    </lineage>
</organism>
<comment type="caution">
    <text evidence="1">The sequence shown here is derived from an EMBL/GenBank/DDBJ whole genome shotgun (WGS) entry which is preliminary data.</text>
</comment>
<name>A0ABV0VJP2_9TELE</name>
<dbReference type="EMBL" id="JAHRIQ010110861">
    <property type="protein sequence ID" value="MEQ2257470.1"/>
    <property type="molecule type" value="Genomic_DNA"/>
</dbReference>
<evidence type="ECO:0000313" key="2">
    <source>
        <dbReference type="Proteomes" id="UP001482620"/>
    </source>
</evidence>
<keyword evidence="2" id="KW-1185">Reference proteome</keyword>
<accession>A0ABV0VJP2</accession>
<feature type="non-terminal residue" evidence="1">
    <location>
        <position position="1"/>
    </location>
</feature>
<reference evidence="1 2" key="1">
    <citation type="submission" date="2021-06" db="EMBL/GenBank/DDBJ databases">
        <authorList>
            <person name="Palmer J.M."/>
        </authorList>
    </citation>
    <scope>NUCLEOTIDE SEQUENCE [LARGE SCALE GENOMIC DNA]</scope>
    <source>
        <strain evidence="2">if_2019</strain>
        <tissue evidence="1">Muscle</tissue>
    </source>
</reference>
<sequence length="147" mass="16033">VHVPAQEGFNEGVQVDPPRVPVPVFSDEDVDTISSTSPEPLHGLALFSKTPSRVLLASTSLSRSLSRVPAVPPAFSRVPNQDYRPGVVPLTSVIPVFPSLSLRWCGLRITLTVTSCETCINKAASTETRTDERLLHLIYCLQHCSKK</sequence>